<proteinExistence type="predicted"/>
<feature type="compositionally biased region" description="Gly residues" evidence="1">
    <location>
        <begin position="552"/>
        <end position="563"/>
    </location>
</feature>
<feature type="compositionally biased region" description="Gly residues" evidence="1">
    <location>
        <begin position="459"/>
        <end position="473"/>
    </location>
</feature>
<feature type="compositionally biased region" description="Basic and acidic residues" evidence="1">
    <location>
        <begin position="145"/>
        <end position="154"/>
    </location>
</feature>
<dbReference type="EMBL" id="KK100691">
    <property type="protein sequence ID" value="KIZ04290.1"/>
    <property type="molecule type" value="Genomic_DNA"/>
</dbReference>
<accession>A0A0D2MNK8</accession>
<evidence type="ECO:0000313" key="2">
    <source>
        <dbReference type="EMBL" id="KIZ04290.1"/>
    </source>
</evidence>
<protein>
    <submittedName>
        <fullName evidence="2">Uncharacterized protein</fullName>
    </submittedName>
</protein>
<organism evidence="2 3">
    <name type="scientific">Monoraphidium neglectum</name>
    <dbReference type="NCBI Taxonomy" id="145388"/>
    <lineage>
        <taxon>Eukaryota</taxon>
        <taxon>Viridiplantae</taxon>
        <taxon>Chlorophyta</taxon>
        <taxon>core chlorophytes</taxon>
        <taxon>Chlorophyceae</taxon>
        <taxon>CS clade</taxon>
        <taxon>Sphaeropleales</taxon>
        <taxon>Selenastraceae</taxon>
        <taxon>Monoraphidium</taxon>
    </lineage>
</organism>
<feature type="region of interest" description="Disordered" evidence="1">
    <location>
        <begin position="451"/>
        <end position="473"/>
    </location>
</feature>
<gene>
    <name evidence="2" type="ORF">MNEG_3666</name>
</gene>
<dbReference type="KEGG" id="mng:MNEG_3666"/>
<dbReference type="RefSeq" id="XP_013903309.1">
    <property type="nucleotide sequence ID" value="XM_014047855.1"/>
</dbReference>
<dbReference type="STRING" id="145388.A0A0D2MNK8"/>
<feature type="region of interest" description="Disordered" evidence="1">
    <location>
        <begin position="544"/>
        <end position="574"/>
    </location>
</feature>
<feature type="compositionally biased region" description="Low complexity" evidence="1">
    <location>
        <begin position="155"/>
        <end position="164"/>
    </location>
</feature>
<dbReference type="AlphaFoldDB" id="A0A0D2MNK8"/>
<dbReference type="GeneID" id="25736544"/>
<name>A0A0D2MNK8_9CHLO</name>
<evidence type="ECO:0000256" key="1">
    <source>
        <dbReference type="SAM" id="MobiDB-lite"/>
    </source>
</evidence>
<keyword evidence="3" id="KW-1185">Reference proteome</keyword>
<feature type="region of interest" description="Disordered" evidence="1">
    <location>
        <begin position="133"/>
        <end position="174"/>
    </location>
</feature>
<reference evidence="2 3" key="1">
    <citation type="journal article" date="2013" name="BMC Genomics">
        <title>Reconstruction of the lipid metabolism for the microalga Monoraphidium neglectum from its genome sequence reveals characteristics suitable for biofuel production.</title>
        <authorList>
            <person name="Bogen C."/>
            <person name="Al-Dilaimi A."/>
            <person name="Albersmeier A."/>
            <person name="Wichmann J."/>
            <person name="Grundmann M."/>
            <person name="Rupp O."/>
            <person name="Lauersen K.J."/>
            <person name="Blifernez-Klassen O."/>
            <person name="Kalinowski J."/>
            <person name="Goesmann A."/>
            <person name="Mussgnug J.H."/>
            <person name="Kruse O."/>
        </authorList>
    </citation>
    <scope>NUCLEOTIDE SEQUENCE [LARGE SCALE GENOMIC DNA]</scope>
    <source>
        <strain evidence="2 3">SAG 48.87</strain>
    </source>
</reference>
<sequence>MLQAVVRLVRPRAMQWPPHIWTGEPNWLDASQLDAPGFWSEALKAASASGGASMGMLRVLGERVAPLGALWRLLYAAVAGPQADPPPLGPALLGYHRRSAGELAQLSPPPDAYFERVVGLVEELVFEQRQRAEQQLGQHVGGQAQERKAHEQPQQHHQQPEAPQLPGRQPAAGCAGGTAPYQGVAAAQLAFIVRGGLQLLAARFQTAAQRGEWLRAAPSWAEALNARLRALALEGTEAEGGATAADAAVDAARWGIATAAARADRVELKAALREWRRASGAAPCAPPPRVRRQRAMLSAAQLLECVLAALATGHTGRVEALLALAGRIGVDWCTLPDPDCSALGPVLPGAFLGASPPIRCAGWLLGAKEWHEWPLNSVLWAVNSGWLPLQTFVRLLGQRDLPPGDWGPGLALAGSRRVVELSEPLLPAVRLWVLAKSLLLWAVRQPHGAGGRTPARGGVKVGGESGESGGGGCRGFDEGGRDTPLGLFELAELLQDAGHVSHVQRHDLFFEWRNRQRQPHGHQARQVAEEFGLWVRRHPLRGAPAAAAPAGGEAGGGGGGEAGGWRDEESGGVPGSGCLVPISSEHLTDPAPADVVCSLDPAIFVMPGPDAPAAARAAALRAAAAWLRGALTREAALCEAMRAEARASVARMPPGIPARCAWLAPQEHWELLLAAAQRRDIKTLTLLSELGQPADTSIASAAASNALAAAAAAGALDLLPGLLAPLVAAAEAERAGGGEQGAAQGALLRAVRHARPLTAARDDAPIDEVVEAALLLLRAAEHAGSAEGERVLAVDWLGPEAPRPPTLPPSAHLALRAPAGAGGAVAARVKALLLRMWRDRLEAGEGASPLPPPFGARWARKATFKLVANAGSGGDADLMFAAVQWARQLNEWRAAGPGGAGGEGGAGGVGA</sequence>
<dbReference type="Proteomes" id="UP000054498">
    <property type="component" value="Unassembled WGS sequence"/>
</dbReference>
<evidence type="ECO:0000313" key="3">
    <source>
        <dbReference type="Proteomes" id="UP000054498"/>
    </source>
</evidence>